<evidence type="ECO:0000313" key="2">
    <source>
        <dbReference type="EMBL" id="NLV15568.1"/>
    </source>
</evidence>
<organism evidence="2 3">
    <name type="scientific">Haloarcula argentinensis</name>
    <dbReference type="NCBI Taxonomy" id="43776"/>
    <lineage>
        <taxon>Archaea</taxon>
        <taxon>Methanobacteriati</taxon>
        <taxon>Methanobacteriota</taxon>
        <taxon>Stenosarchaea group</taxon>
        <taxon>Halobacteria</taxon>
        <taxon>Halobacteriales</taxon>
        <taxon>Haloarculaceae</taxon>
        <taxon>Haloarcula</taxon>
    </lineage>
</organism>
<feature type="region of interest" description="Disordered" evidence="1">
    <location>
        <begin position="39"/>
        <end position="64"/>
    </location>
</feature>
<comment type="caution">
    <text evidence="2">The sequence shown here is derived from an EMBL/GenBank/DDBJ whole genome shotgun (WGS) entry which is preliminary data.</text>
</comment>
<name>A0A847UTK7_HALAR</name>
<reference evidence="2" key="1">
    <citation type="submission" date="2019-12" db="EMBL/GenBank/DDBJ databases">
        <title>Whole genome sequencing of Haloarcula argentinensis strain pws5.</title>
        <authorList>
            <person name="Verma D.K."/>
            <person name="Gopal K."/>
            <person name="Prasad E.S."/>
        </authorList>
    </citation>
    <scope>NUCLEOTIDE SEQUENCE</scope>
    <source>
        <strain evidence="2">Pws5</strain>
    </source>
</reference>
<gene>
    <name evidence="2" type="ORF">GOC77_20140</name>
</gene>
<proteinExistence type="predicted"/>
<dbReference type="PROSITE" id="PS51257">
    <property type="entry name" value="PROKAR_LIPOPROTEIN"/>
    <property type="match status" value="1"/>
</dbReference>
<feature type="compositionally biased region" description="Low complexity" evidence="1">
    <location>
        <begin position="49"/>
        <end position="60"/>
    </location>
</feature>
<evidence type="ECO:0000256" key="1">
    <source>
        <dbReference type="SAM" id="MobiDB-lite"/>
    </source>
</evidence>
<evidence type="ECO:0000313" key="3">
    <source>
        <dbReference type="Proteomes" id="UP000641625"/>
    </source>
</evidence>
<dbReference type="EMBL" id="WOWA01000011">
    <property type="protein sequence ID" value="NLV15568.1"/>
    <property type="molecule type" value="Genomic_DNA"/>
</dbReference>
<protein>
    <recommendedName>
        <fullName evidence="4">Lipoprotein</fullName>
    </recommendedName>
</protein>
<evidence type="ECO:0008006" key="4">
    <source>
        <dbReference type="Google" id="ProtNLM"/>
    </source>
</evidence>
<dbReference type="Proteomes" id="UP000641625">
    <property type="component" value="Unassembled WGS sequence"/>
</dbReference>
<dbReference type="RefSeq" id="WP_170098909.1">
    <property type="nucleotide sequence ID" value="NZ_WOWA01000011.1"/>
</dbReference>
<sequence>MQKNYIHSELSRSVRRIAILSLVVLLAITGCVDMLSVPDQPTTDEDMSTDMQTTSSSDSEPMGFLHITAPETVPKSGEVANHEQVESQIISEGLRKTGNSTEYRQNLTEKQYNRTRQALSKHEYHSSSEPNFTSGWFIEYNGKTYNINIVIYGELV</sequence>
<accession>A0A847UTK7</accession>
<dbReference type="AlphaFoldDB" id="A0A847UTK7"/>